<dbReference type="Pfam" id="PF00497">
    <property type="entry name" value="SBP_bac_3"/>
    <property type="match status" value="1"/>
</dbReference>
<evidence type="ECO:0000256" key="4">
    <source>
        <dbReference type="SAM" id="SignalP"/>
    </source>
</evidence>
<dbReference type="EMBL" id="CP046400">
    <property type="protein sequence ID" value="QGY40056.1"/>
    <property type="molecule type" value="Genomic_DNA"/>
</dbReference>
<dbReference type="InterPro" id="IPR001638">
    <property type="entry name" value="Solute-binding_3/MltF_N"/>
</dbReference>
<dbReference type="InterPro" id="IPR008258">
    <property type="entry name" value="Transglycosylase_SLT_dom_1"/>
</dbReference>
<evidence type="ECO:0000256" key="2">
    <source>
        <dbReference type="ARBA" id="ARBA00022729"/>
    </source>
</evidence>
<dbReference type="Pfam" id="PF01464">
    <property type="entry name" value="SLT"/>
    <property type="match status" value="1"/>
</dbReference>
<dbReference type="InterPro" id="IPR023346">
    <property type="entry name" value="Lysozyme-like_dom_sf"/>
</dbReference>
<dbReference type="SMART" id="SM00062">
    <property type="entry name" value="PBPb"/>
    <property type="match status" value="1"/>
</dbReference>
<keyword evidence="7" id="KW-1185">Reference proteome</keyword>
<dbReference type="CDD" id="cd13403">
    <property type="entry name" value="MLTF-like"/>
    <property type="match status" value="1"/>
</dbReference>
<dbReference type="Proteomes" id="UP000428328">
    <property type="component" value="Chromosome"/>
</dbReference>
<name>A0A6I6JBA2_9BACT</name>
<organism evidence="6 7">
    <name type="scientific">Pseudodesulfovibrio cashew</name>
    <dbReference type="NCBI Taxonomy" id="2678688"/>
    <lineage>
        <taxon>Bacteria</taxon>
        <taxon>Pseudomonadati</taxon>
        <taxon>Thermodesulfobacteriota</taxon>
        <taxon>Desulfovibrionia</taxon>
        <taxon>Desulfovibrionales</taxon>
        <taxon>Desulfovibrionaceae</taxon>
    </lineage>
</organism>
<evidence type="ECO:0000256" key="3">
    <source>
        <dbReference type="ARBA" id="ARBA00023237"/>
    </source>
</evidence>
<dbReference type="AlphaFoldDB" id="A0A6I6JBA2"/>
<dbReference type="SUPFAM" id="SSF53850">
    <property type="entry name" value="Periplasmic binding protein-like II"/>
    <property type="match status" value="1"/>
</dbReference>
<reference evidence="6 7" key="1">
    <citation type="submission" date="2019-11" db="EMBL/GenBank/DDBJ databases">
        <authorList>
            <person name="Zheng R.K."/>
            <person name="Sun C.M."/>
        </authorList>
    </citation>
    <scope>NUCLEOTIDE SEQUENCE [LARGE SCALE GENOMIC DNA]</scope>
    <source>
        <strain evidence="6 7">SRB007</strain>
    </source>
</reference>
<dbReference type="SUPFAM" id="SSF53955">
    <property type="entry name" value="Lysozyme-like"/>
    <property type="match status" value="1"/>
</dbReference>
<evidence type="ECO:0000256" key="1">
    <source>
        <dbReference type="ARBA" id="ARBA00004339"/>
    </source>
</evidence>
<feature type="signal peptide" evidence="4">
    <location>
        <begin position="1"/>
        <end position="25"/>
    </location>
</feature>
<evidence type="ECO:0000259" key="5">
    <source>
        <dbReference type="SMART" id="SM00062"/>
    </source>
</evidence>
<evidence type="ECO:0000313" key="6">
    <source>
        <dbReference type="EMBL" id="QGY40056.1"/>
    </source>
</evidence>
<dbReference type="PANTHER" id="PTHR35936">
    <property type="entry name" value="MEMBRANE-BOUND LYTIC MUREIN TRANSGLYCOSYLASE F"/>
    <property type="match status" value="1"/>
</dbReference>
<dbReference type="CDD" id="cd01009">
    <property type="entry name" value="PBP2_YfhD_N"/>
    <property type="match status" value="1"/>
</dbReference>
<protein>
    <submittedName>
        <fullName evidence="6">Transporter substrate-binding domain-containing protein</fullName>
    </submittedName>
</protein>
<proteinExistence type="predicted"/>
<dbReference type="GO" id="GO:0009253">
    <property type="term" value="P:peptidoglycan catabolic process"/>
    <property type="evidence" value="ECO:0007669"/>
    <property type="project" value="TreeGrafter"/>
</dbReference>
<dbReference type="GO" id="GO:0008933">
    <property type="term" value="F:peptidoglycan lytic transglycosylase activity"/>
    <property type="evidence" value="ECO:0007669"/>
    <property type="project" value="TreeGrafter"/>
</dbReference>
<feature type="domain" description="Solute-binding protein family 3/N-terminal" evidence="5">
    <location>
        <begin position="52"/>
        <end position="287"/>
    </location>
</feature>
<dbReference type="KEGG" id="psel:GM415_07920"/>
<dbReference type="Gene3D" id="1.10.530.10">
    <property type="match status" value="1"/>
</dbReference>
<dbReference type="PANTHER" id="PTHR35936:SF32">
    <property type="entry name" value="MEMBRANE-BOUND LYTIC MUREIN TRANSGLYCOSYLASE F"/>
    <property type="match status" value="1"/>
</dbReference>
<keyword evidence="3" id="KW-0472">Membrane</keyword>
<keyword evidence="2 4" id="KW-0732">Signal</keyword>
<comment type="subcellular location">
    <subcellularLocation>
        <location evidence="1">Cell outer membrane</location>
        <topology evidence="1">Peripheral membrane protein</topology>
    </subcellularLocation>
</comment>
<sequence length="488" mass="55127">MKMRTILLFPTIFCLFLAAHATAYAAEYEHHTYSRTSRARTGDLPDMLKKRSVRVLTSFSPTIFFMDKAKVYGFEYSLLKEYEKFLSKTLPGKHEVSVEFIPVPSDQLIPALLDGRGDIVAALTTITPEREKKVAFTAPYLTDVKELVVTHKSISGIRKPEDLSGRTVLVRESSSYKESLDQLNRQLLAKGKPLVDVVTIPEYETTEDVLEMVNAGIVGITLADGHLAELWTRSLPDIRVLKDVALKTGGRIAWMVRKDNPELKASLDAFAKTVRKGSLLGNIYFNRYYRSGALLEHPLDEPYEVENFSAYTPLFKKYAARYGLDWRLVAALAFQESQFDHNAKSHAGAVGVMQLMPVIARDKRIGIADIHSVENNIHAGVKYLALLRDRYFDPAQVPDEAVRIRFALASYNAGPTRIRQCREKAVSMGLDDRFWFHNTEYGAMSLVGMEPVRYVNKINMYYQALILSDHLVKKRLPKQRSEAGKAAP</sequence>
<gene>
    <name evidence="6" type="ORF">GM415_07920</name>
</gene>
<keyword evidence="3" id="KW-0998">Cell outer membrane</keyword>
<evidence type="ECO:0000313" key="7">
    <source>
        <dbReference type="Proteomes" id="UP000428328"/>
    </source>
</evidence>
<dbReference type="GO" id="GO:0009279">
    <property type="term" value="C:cell outer membrane"/>
    <property type="evidence" value="ECO:0007669"/>
    <property type="project" value="UniProtKB-SubCell"/>
</dbReference>
<accession>A0A6I6JBA2</accession>
<dbReference type="Gene3D" id="3.40.190.10">
    <property type="entry name" value="Periplasmic binding protein-like II"/>
    <property type="match status" value="2"/>
</dbReference>
<feature type="chain" id="PRO_5026095659" evidence="4">
    <location>
        <begin position="26"/>
        <end position="488"/>
    </location>
</feature>